<name>A0A2V4XL01_9FLAO</name>
<evidence type="ECO:0000313" key="2">
    <source>
        <dbReference type="Proteomes" id="UP000248054"/>
    </source>
</evidence>
<dbReference type="InterPro" id="IPR036291">
    <property type="entry name" value="NAD(P)-bd_dom_sf"/>
</dbReference>
<evidence type="ECO:0000313" key="1">
    <source>
        <dbReference type="EMBL" id="PYE82739.1"/>
    </source>
</evidence>
<organism evidence="1 2">
    <name type="scientific">Winogradskyella epiphytica</name>
    <dbReference type="NCBI Taxonomy" id="262005"/>
    <lineage>
        <taxon>Bacteria</taxon>
        <taxon>Pseudomonadati</taxon>
        <taxon>Bacteroidota</taxon>
        <taxon>Flavobacteriia</taxon>
        <taxon>Flavobacteriales</taxon>
        <taxon>Flavobacteriaceae</taxon>
        <taxon>Winogradskyella</taxon>
    </lineage>
</organism>
<proteinExistence type="predicted"/>
<reference evidence="1 2" key="1">
    <citation type="submission" date="2018-06" db="EMBL/GenBank/DDBJ databases">
        <title>Genomic Encyclopedia of Type Strains, Phase III (KMG-III): the genomes of soil and plant-associated and newly described type strains.</title>
        <authorList>
            <person name="Whitman W."/>
        </authorList>
    </citation>
    <scope>NUCLEOTIDE SEQUENCE [LARGE SCALE GENOMIC DNA]</scope>
    <source>
        <strain evidence="1 2">CECT 7945</strain>
    </source>
</reference>
<gene>
    <name evidence="1" type="ORF">DFQ11_101164</name>
</gene>
<dbReference type="EMBL" id="QJTD01000001">
    <property type="protein sequence ID" value="PYE82739.1"/>
    <property type="molecule type" value="Genomic_DNA"/>
</dbReference>
<dbReference type="RefSeq" id="WP_262508278.1">
    <property type="nucleotide sequence ID" value="NZ_BMWQ01000001.1"/>
</dbReference>
<accession>A0A2V4XL01</accession>
<comment type="caution">
    <text evidence="1">The sequence shown here is derived from an EMBL/GenBank/DDBJ whole genome shotgun (WGS) entry which is preliminary data.</text>
</comment>
<dbReference type="Proteomes" id="UP000248054">
    <property type="component" value="Unassembled WGS sequence"/>
</dbReference>
<evidence type="ECO:0008006" key="3">
    <source>
        <dbReference type="Google" id="ProtNLM"/>
    </source>
</evidence>
<sequence>MTTADLFSLKGKTAIVRGGINGMGKATALLLAKHNATNITSDV</sequence>
<protein>
    <recommendedName>
        <fullName evidence="3">Short subunit dehydrogenase</fullName>
    </recommendedName>
</protein>
<dbReference type="Gene3D" id="3.40.50.720">
    <property type="entry name" value="NAD(P)-binding Rossmann-like Domain"/>
    <property type="match status" value="1"/>
</dbReference>
<keyword evidence="2" id="KW-1185">Reference proteome</keyword>
<dbReference type="AlphaFoldDB" id="A0A2V4XL01"/>
<dbReference type="SUPFAM" id="SSF51735">
    <property type="entry name" value="NAD(P)-binding Rossmann-fold domains"/>
    <property type="match status" value="1"/>
</dbReference>